<reference evidence="7 8" key="1">
    <citation type="submission" date="2015-09" db="EMBL/GenBank/DDBJ databases">
        <title>Sorangium comparison.</title>
        <authorList>
            <person name="Zaburannyi N."/>
            <person name="Bunk B."/>
            <person name="Overmann J."/>
            <person name="Mueller R."/>
        </authorList>
    </citation>
    <scope>NUCLEOTIDE SEQUENCE [LARGE SCALE GENOMIC DNA]</scope>
    <source>
        <strain evidence="7 8">So ce836</strain>
    </source>
</reference>
<evidence type="ECO:0000256" key="2">
    <source>
        <dbReference type="ARBA" id="ARBA00022729"/>
    </source>
</evidence>
<dbReference type="InterPro" id="IPR002692">
    <property type="entry name" value="S45"/>
</dbReference>
<keyword evidence="4" id="KW-0865">Zymogen</keyword>
<dbReference type="CDD" id="cd03747">
    <property type="entry name" value="Ntn_PGA_like"/>
    <property type="match status" value="1"/>
</dbReference>
<keyword evidence="2" id="KW-0732">Signal</keyword>
<keyword evidence="6" id="KW-0106">Calcium</keyword>
<gene>
    <name evidence="7" type="ORF">SOCE836_036580</name>
</gene>
<dbReference type="Gene3D" id="3.60.20.10">
    <property type="entry name" value="Glutamine Phosphoribosylpyrophosphate, subunit 1, domain 1"/>
    <property type="match status" value="1"/>
</dbReference>
<dbReference type="GO" id="GO:0016811">
    <property type="term" value="F:hydrolase activity, acting on carbon-nitrogen (but not peptide) bonds, in linear amides"/>
    <property type="evidence" value="ECO:0007669"/>
    <property type="project" value="InterPro"/>
</dbReference>
<keyword evidence="3" id="KW-0378">Hydrolase</keyword>
<accession>A0A4P2QN45</accession>
<name>A0A4P2QN45_SORCE</name>
<feature type="binding site" evidence="6">
    <location>
        <position position="377"/>
    </location>
    <ligand>
        <name>Ca(2+)</name>
        <dbReference type="ChEBI" id="CHEBI:29108"/>
    </ligand>
</feature>
<organism evidence="7 8">
    <name type="scientific">Sorangium cellulosum</name>
    <name type="common">Polyangium cellulosum</name>
    <dbReference type="NCBI Taxonomy" id="56"/>
    <lineage>
        <taxon>Bacteria</taxon>
        <taxon>Pseudomonadati</taxon>
        <taxon>Myxococcota</taxon>
        <taxon>Polyangia</taxon>
        <taxon>Polyangiales</taxon>
        <taxon>Polyangiaceae</taxon>
        <taxon>Sorangium</taxon>
    </lineage>
</organism>
<dbReference type="InterPro" id="IPR023343">
    <property type="entry name" value="Penicillin_amidase_dom1"/>
</dbReference>
<dbReference type="Proteomes" id="UP000295497">
    <property type="component" value="Chromosome"/>
</dbReference>
<dbReference type="Gene3D" id="1.10.439.10">
    <property type="entry name" value="Penicillin Amidohydrolase, domain 1"/>
    <property type="match status" value="1"/>
</dbReference>
<dbReference type="Gene3D" id="2.30.120.10">
    <property type="match status" value="1"/>
</dbReference>
<evidence type="ECO:0000256" key="6">
    <source>
        <dbReference type="PIRSR" id="PIRSR001227-2"/>
    </source>
</evidence>
<dbReference type="InterPro" id="IPR029055">
    <property type="entry name" value="Ntn_hydrolases_N"/>
</dbReference>
<dbReference type="PANTHER" id="PTHR34218:SF3">
    <property type="entry name" value="ACYL-HOMOSERINE LACTONE ACYLASE PVDQ"/>
    <property type="match status" value="1"/>
</dbReference>
<dbReference type="Pfam" id="PF01804">
    <property type="entry name" value="Penicil_amidase"/>
    <property type="match status" value="1"/>
</dbReference>
<feature type="binding site" evidence="6">
    <location>
        <position position="379"/>
    </location>
    <ligand>
        <name>Ca(2+)</name>
        <dbReference type="ChEBI" id="CHEBI:29108"/>
    </ligand>
</feature>
<evidence type="ECO:0000256" key="1">
    <source>
        <dbReference type="ARBA" id="ARBA00006586"/>
    </source>
</evidence>
<dbReference type="PANTHER" id="PTHR34218">
    <property type="entry name" value="PEPTIDASE S45 PENICILLIN AMIDASE"/>
    <property type="match status" value="1"/>
</dbReference>
<dbReference type="Gene3D" id="1.10.1400.10">
    <property type="match status" value="1"/>
</dbReference>
<evidence type="ECO:0008006" key="9">
    <source>
        <dbReference type="Google" id="ProtNLM"/>
    </source>
</evidence>
<proteinExistence type="inferred from homology"/>
<comment type="cofactor">
    <cofactor evidence="6">
        <name>Ca(2+)</name>
        <dbReference type="ChEBI" id="CHEBI:29108"/>
    </cofactor>
    <text evidence="6">Binds 1 Ca(2+) ion per dimer.</text>
</comment>
<dbReference type="PIRSF" id="PIRSF001227">
    <property type="entry name" value="Pen_acylase"/>
    <property type="match status" value="1"/>
</dbReference>
<dbReference type="InterPro" id="IPR043146">
    <property type="entry name" value="Penicillin_amidase_N_B-knob"/>
</dbReference>
<evidence type="ECO:0000313" key="8">
    <source>
        <dbReference type="Proteomes" id="UP000295497"/>
    </source>
</evidence>
<evidence type="ECO:0000256" key="4">
    <source>
        <dbReference type="ARBA" id="ARBA00023145"/>
    </source>
</evidence>
<protein>
    <recommendedName>
        <fullName evidence="9">Penicillin amidase</fullName>
    </recommendedName>
</protein>
<comment type="similarity">
    <text evidence="1">Belongs to the peptidase S45 family.</text>
</comment>
<evidence type="ECO:0000256" key="3">
    <source>
        <dbReference type="ARBA" id="ARBA00022801"/>
    </source>
</evidence>
<evidence type="ECO:0000313" key="7">
    <source>
        <dbReference type="EMBL" id="AUX31527.1"/>
    </source>
</evidence>
<evidence type="ECO:0000256" key="5">
    <source>
        <dbReference type="PIRSR" id="PIRSR001227-1"/>
    </source>
</evidence>
<feature type="binding site" evidence="6">
    <location>
        <position position="380"/>
    </location>
    <ligand>
        <name>Ca(2+)</name>
        <dbReference type="ChEBI" id="CHEBI:29108"/>
    </ligand>
</feature>
<dbReference type="AlphaFoldDB" id="A0A4P2QN45"/>
<dbReference type="EMBL" id="CP012672">
    <property type="protein sequence ID" value="AUX31527.1"/>
    <property type="molecule type" value="Genomic_DNA"/>
</dbReference>
<dbReference type="GO" id="GO:0017000">
    <property type="term" value="P:antibiotic biosynthetic process"/>
    <property type="evidence" value="ECO:0007669"/>
    <property type="project" value="InterPro"/>
</dbReference>
<dbReference type="InterPro" id="IPR014395">
    <property type="entry name" value="Pen/GL7ACA/AHL_acylase"/>
</dbReference>
<feature type="active site" description="Nucleophile" evidence="5">
    <location>
        <position position="304"/>
    </location>
</feature>
<dbReference type="GO" id="GO:0046872">
    <property type="term" value="F:metal ion binding"/>
    <property type="evidence" value="ECO:0007669"/>
    <property type="project" value="UniProtKB-KW"/>
</dbReference>
<sequence length="868" mass="93038">MRLRVGVAHVTCKLRPLRGGQQKEIGMTRRMTSVAFLLSAAACSVAQDDQGLAEQTAAKETAVEISGLDAAYIRVDDRGMSHVTAWDEKAGYGGLCYAMARDRLFQMDVLRRSAEGRLAEIYGPGEDGGILGQDLLARAQNLRAFAAARYAAAASRTKRALQGCAAGVNKYISEAKASSGGLPIEFQTLGYEPAPWTPEDSVLAYVYVGVTFDTLTWFTKLERAAVASIAGTEVATTLIKEAADEVSMFDAQGNLNPISNYLVPPGPTSPSATIVNPPPPTCLAGARQLAEQLRRMTPVSGRASNAWAVDGHLTSTGKPLLATDPHFPHATPSAVYLAQLKVSGQYNVAGWMVPGFPGFISGHTDSIAWVPTFSLFDSVDLYVETLRPASGGREEVLINGQWKPVTKRVETIRVKGQPDVQRTFRSTPHGPILNDGLDGLEAFGTLALKSTAGQPEWKVDGYFEMPAAQGWTQFKAAALKQSIGWNFIFADYTGAHGHIGYQNSGLAPQRQSPLNALYPVPGTGGHEWTGYATNAELPSVYDPPSHILVTANNRIVPRNYAPQGRPVHLANYWDMPWRAQRIMTRLTTATQPLTPQDMASIQLDTQTTIGLPLRDSYLAALGRVGLPADDPSAVAAVEALQQWDGNAAASSRGAAVYEMLTLILLRNTVTDVIGPDEYAFFAPNVFLTNQLNGLMDVLENPRAPYFGVSEGVDPGVARDEAVRRALGEADAMLRGALGSDVSAWTWGGIHELTYNHPLASEDERFDIGTFPATGDAETVNIGGWFGKVGILALPPGEFEAAGGVRGALDQDSLSATRLVWNLAPLDGSLGVMSTGISGDPRTCHYSDHAEAWRSGQIFPMPFTSAAIP</sequence>
<dbReference type="SUPFAM" id="SSF56235">
    <property type="entry name" value="N-terminal nucleophile aminohydrolases (Ntn hydrolases)"/>
    <property type="match status" value="1"/>
</dbReference>
<keyword evidence="6" id="KW-0479">Metal-binding</keyword>
<dbReference type="InterPro" id="IPR043147">
    <property type="entry name" value="Penicillin_amidase_A-knob"/>
</dbReference>